<sequence length="171" mass="18216">MFPADCLPTHYVEARTQQDLAAAAAAAAAKKPTHLLAQPTPQRPTMTRALSSALFSFFPSASASTSPSATPLPSPGLQSSAKMGWFAPLPKAKESDIACTFMNRGLAANDVCKMHPLMNLCFYDGPRTLRDVSSIDDFLSKTIMYGINGWGLGWKNGSGCGTGDLWKTGDQ</sequence>
<gene>
    <name evidence="1" type="ORF">M436DRAFT_62222</name>
</gene>
<dbReference type="HOGENOM" id="CLU_1562566_0_0_1"/>
<dbReference type="EMBL" id="KL584706">
    <property type="protein sequence ID" value="KEQ74778.1"/>
    <property type="molecule type" value="Genomic_DNA"/>
</dbReference>
<accession>A0A074WNR5</accession>
<keyword evidence="2" id="KW-1185">Reference proteome</keyword>
<dbReference type="AlphaFoldDB" id="A0A074WNR5"/>
<organism evidence="1 2">
    <name type="scientific">Aureobasidium namibiae CBS 147.97</name>
    <dbReference type="NCBI Taxonomy" id="1043004"/>
    <lineage>
        <taxon>Eukaryota</taxon>
        <taxon>Fungi</taxon>
        <taxon>Dikarya</taxon>
        <taxon>Ascomycota</taxon>
        <taxon>Pezizomycotina</taxon>
        <taxon>Dothideomycetes</taxon>
        <taxon>Dothideomycetidae</taxon>
        <taxon>Dothideales</taxon>
        <taxon>Saccotheciaceae</taxon>
        <taxon>Aureobasidium</taxon>
    </lineage>
</organism>
<name>A0A074WNR5_9PEZI</name>
<protein>
    <submittedName>
        <fullName evidence="1">Uncharacterized protein</fullName>
    </submittedName>
</protein>
<dbReference type="OrthoDB" id="3935162at2759"/>
<reference evidence="1 2" key="1">
    <citation type="journal article" date="2014" name="BMC Genomics">
        <title>Genome sequencing of four Aureobasidium pullulans varieties: biotechnological potential, stress tolerance, and description of new species.</title>
        <authorList>
            <person name="Gostin Ar C."/>
            <person name="Ohm R.A."/>
            <person name="Kogej T."/>
            <person name="Sonjak S."/>
            <person name="Turk M."/>
            <person name="Zajc J."/>
            <person name="Zalar P."/>
            <person name="Grube M."/>
            <person name="Sun H."/>
            <person name="Han J."/>
            <person name="Sharma A."/>
            <person name="Chiniquy J."/>
            <person name="Ngan C.Y."/>
            <person name="Lipzen A."/>
            <person name="Barry K."/>
            <person name="Grigoriev I.V."/>
            <person name="Gunde-Cimerman N."/>
        </authorList>
    </citation>
    <scope>NUCLEOTIDE SEQUENCE [LARGE SCALE GENOMIC DNA]</scope>
    <source>
        <strain evidence="1 2">CBS 147.97</strain>
    </source>
</reference>
<proteinExistence type="predicted"/>
<evidence type="ECO:0000313" key="2">
    <source>
        <dbReference type="Proteomes" id="UP000027730"/>
    </source>
</evidence>
<evidence type="ECO:0000313" key="1">
    <source>
        <dbReference type="EMBL" id="KEQ74778.1"/>
    </source>
</evidence>
<dbReference type="GeneID" id="25413334"/>
<dbReference type="Proteomes" id="UP000027730">
    <property type="component" value="Unassembled WGS sequence"/>
</dbReference>
<dbReference type="RefSeq" id="XP_013429145.1">
    <property type="nucleotide sequence ID" value="XM_013573691.1"/>
</dbReference>